<dbReference type="RefSeq" id="WP_217679924.1">
    <property type="nucleotide sequence ID" value="NZ_JAHRGL010000011.1"/>
</dbReference>
<dbReference type="EMBL" id="JAHRGL010000011">
    <property type="protein sequence ID" value="MBV2132011.1"/>
    <property type="molecule type" value="Genomic_DNA"/>
</dbReference>
<evidence type="ECO:0000313" key="1">
    <source>
        <dbReference type="EMBL" id="MBV2132011.1"/>
    </source>
</evidence>
<organism evidence="1 2">
    <name type="scientific">Geopseudomonas aromaticivorans</name>
    <dbReference type="NCBI Taxonomy" id="2849492"/>
    <lineage>
        <taxon>Bacteria</taxon>
        <taxon>Pseudomonadati</taxon>
        <taxon>Pseudomonadota</taxon>
        <taxon>Gammaproteobacteria</taxon>
        <taxon>Pseudomonadales</taxon>
        <taxon>Pseudomonadaceae</taxon>
        <taxon>Geopseudomonas</taxon>
    </lineage>
</organism>
<sequence length="65" mass="7308">MKRKALIIGGGMLGIWLIAAIVLARTNCAWYGSQTERDTRYAAFVGCMVRVGNHWVPRAELRTEQ</sequence>
<comment type="caution">
    <text evidence="1">The sequence shown here is derived from an EMBL/GenBank/DDBJ whole genome shotgun (WGS) entry which is preliminary data.</text>
</comment>
<proteinExistence type="predicted"/>
<name>A0ABS6MUK1_9GAMM</name>
<reference evidence="1 2" key="1">
    <citation type="submission" date="2021-06" db="EMBL/GenBank/DDBJ databases">
        <title>Differences between aerobic and microaerobic xylene degrading microbial communities.</title>
        <authorList>
            <person name="Banerjee S."/>
            <person name="Tancsics A."/>
        </authorList>
    </citation>
    <scope>NUCLEOTIDE SEQUENCE [LARGE SCALE GENOMIC DNA]</scope>
    <source>
        <strain evidence="1 2">MAP12</strain>
    </source>
</reference>
<protein>
    <submittedName>
        <fullName evidence="1">Uncharacterized protein</fullName>
    </submittedName>
</protein>
<keyword evidence="2" id="KW-1185">Reference proteome</keyword>
<gene>
    <name evidence="1" type="ORF">KRX52_04260</name>
</gene>
<evidence type="ECO:0000313" key="2">
    <source>
        <dbReference type="Proteomes" id="UP000813068"/>
    </source>
</evidence>
<accession>A0ABS6MUK1</accession>
<dbReference type="Proteomes" id="UP000813068">
    <property type="component" value="Unassembled WGS sequence"/>
</dbReference>